<dbReference type="Proteomes" id="UP001177934">
    <property type="component" value="Chromosome"/>
</dbReference>
<dbReference type="RefSeq" id="WP_227191489.1">
    <property type="nucleotide sequence ID" value="NZ_CAXSLT010000003.1"/>
</dbReference>
<evidence type="ECO:0000313" key="2">
    <source>
        <dbReference type="Proteomes" id="UP001177934"/>
    </source>
</evidence>
<dbReference type="PANTHER" id="PTHR32063:SF9">
    <property type="entry name" value="SIMILAR TO MULTIDRUG RESISTANCE PROTEIN MEXB"/>
    <property type="match status" value="1"/>
</dbReference>
<dbReference type="Pfam" id="PF00873">
    <property type="entry name" value="ACR_tran"/>
    <property type="match status" value="1"/>
</dbReference>
<dbReference type="Gene3D" id="3.30.2090.10">
    <property type="entry name" value="Multidrug efflux transporter AcrB TolC docking domain, DN and DC subdomains"/>
    <property type="match status" value="1"/>
</dbReference>
<accession>A0AA95KSH4</accession>
<dbReference type="EMBL" id="CP126056">
    <property type="protein sequence ID" value="WHX08526.1"/>
    <property type="molecule type" value="Genomic_DNA"/>
</dbReference>
<dbReference type="GeneID" id="93447232"/>
<proteinExistence type="predicted"/>
<dbReference type="InterPro" id="IPR001036">
    <property type="entry name" value="Acrflvin-R"/>
</dbReference>
<dbReference type="PANTHER" id="PTHR32063">
    <property type="match status" value="1"/>
</dbReference>
<sequence>MNTCHHNMQERGYSRAASKEKADLGLHQYLPFCGIHRFTLLVAGIFRLLESFLLGEQSLEVATGSLEENSKNVHQYTMKYKGRLEKTEEFGNMVIRSLPNGEVLRLKDVATIKLGAQNYVINGQIDGHPAATCMIFQTAGSNANEVVGEINDYLEIIEKELPKDVKIAHLMSTKDWGMQVSFRLTTYL</sequence>
<dbReference type="SUPFAM" id="SSF82714">
    <property type="entry name" value="Multidrug efflux transporter AcrB TolC docking domain, DN and DC subdomains"/>
    <property type="match status" value="1"/>
</dbReference>
<evidence type="ECO:0000313" key="1">
    <source>
        <dbReference type="EMBL" id="WHX08526.1"/>
    </source>
</evidence>
<dbReference type="GO" id="GO:0005886">
    <property type="term" value="C:plasma membrane"/>
    <property type="evidence" value="ECO:0007669"/>
    <property type="project" value="TreeGrafter"/>
</dbReference>
<reference evidence="1" key="1">
    <citation type="journal article" date="2023" name="Nat. Commun.">
        <title>Identification of a novel Human Milk Oligosaccharides utilization cluster in the infant gut commensal Bacteroides dorei.</title>
        <authorList>
            <person name="Kijner S."/>
            <person name="Ennis D."/>
            <person name="Shmorak S."/>
            <person name="Florentin A."/>
            <person name="Yassour M."/>
        </authorList>
    </citation>
    <scope>NUCLEOTIDE SEQUENCE</scope>
    <source>
        <strain evidence="1">2</strain>
    </source>
</reference>
<protein>
    <submittedName>
        <fullName evidence="1">Efflux RND transporter permease subunit</fullName>
    </submittedName>
</protein>
<name>A0AA95KSH4_9BACT</name>
<dbReference type="AlphaFoldDB" id="A0AA95KSH4"/>
<dbReference type="SUPFAM" id="SSF82693">
    <property type="entry name" value="Multidrug efflux transporter AcrB pore domain, PN1, PN2, PC1 and PC2 subdomains"/>
    <property type="match status" value="1"/>
</dbReference>
<dbReference type="Gene3D" id="3.30.70.1320">
    <property type="entry name" value="Multidrug efflux transporter AcrB pore domain like"/>
    <property type="match status" value="1"/>
</dbReference>
<dbReference type="GO" id="GO:0042910">
    <property type="term" value="F:xenobiotic transmembrane transporter activity"/>
    <property type="evidence" value="ECO:0007669"/>
    <property type="project" value="TreeGrafter"/>
</dbReference>
<dbReference type="InterPro" id="IPR027463">
    <property type="entry name" value="AcrB_DN_DC_subdom"/>
</dbReference>
<organism evidence="1 2">
    <name type="scientific">Phocaeicola dorei</name>
    <dbReference type="NCBI Taxonomy" id="357276"/>
    <lineage>
        <taxon>Bacteria</taxon>
        <taxon>Pseudomonadati</taxon>
        <taxon>Bacteroidota</taxon>
        <taxon>Bacteroidia</taxon>
        <taxon>Bacteroidales</taxon>
        <taxon>Bacteroidaceae</taxon>
        <taxon>Phocaeicola</taxon>
    </lineage>
</organism>
<gene>
    <name evidence="1" type="ORF">QNN11_13475</name>
</gene>